<dbReference type="GO" id="GO:0070979">
    <property type="term" value="P:protein K11-linked ubiquitination"/>
    <property type="evidence" value="ECO:0007669"/>
    <property type="project" value="TreeGrafter"/>
</dbReference>
<evidence type="ECO:0000256" key="7">
    <source>
        <dbReference type="SAM" id="Phobius"/>
    </source>
</evidence>
<evidence type="ECO:0000256" key="1">
    <source>
        <dbReference type="ARBA" id="ARBA00010547"/>
    </source>
</evidence>
<dbReference type="InterPro" id="IPR048971">
    <property type="entry name" value="Apc1_3rd"/>
</dbReference>
<keyword evidence="4" id="KW-0498">Mitosis</keyword>
<dbReference type="GO" id="GO:0005680">
    <property type="term" value="C:anaphase-promoting complex"/>
    <property type="evidence" value="ECO:0007669"/>
    <property type="project" value="InterPro"/>
</dbReference>
<gene>
    <name evidence="10" type="primary">APC1</name>
    <name evidence="10" type="ORF">TWF679_011222</name>
</gene>
<evidence type="ECO:0000259" key="8">
    <source>
        <dbReference type="Pfam" id="PF12859"/>
    </source>
</evidence>
<feature type="transmembrane region" description="Helical" evidence="7">
    <location>
        <begin position="1549"/>
        <end position="1582"/>
    </location>
</feature>
<accession>A0A8H8UYL0</accession>
<dbReference type="FunFam" id="1.25.10.10:FF:000400">
    <property type="entry name" value="20S cyclosome subunit (APC1/BimE), putative"/>
    <property type="match status" value="1"/>
</dbReference>
<dbReference type="FunFam" id="1.25.10.10:FF:000217">
    <property type="entry name" value="20S cyclosome subunit (APC1/BimE)"/>
    <property type="match status" value="1"/>
</dbReference>
<comment type="caution">
    <text evidence="10">The sequence shown here is derived from an EMBL/GenBank/DDBJ whole genome shotgun (WGS) entry which is preliminary data.</text>
</comment>
<dbReference type="EMBL" id="WIWT01000094">
    <property type="protein sequence ID" value="KAF3201778.1"/>
    <property type="molecule type" value="Genomic_DNA"/>
</dbReference>
<evidence type="ECO:0000256" key="3">
    <source>
        <dbReference type="ARBA" id="ARBA00022737"/>
    </source>
</evidence>
<dbReference type="PANTHER" id="PTHR12827:SF3">
    <property type="entry name" value="ANAPHASE-PROMOTING COMPLEX SUBUNIT 1"/>
    <property type="match status" value="1"/>
</dbReference>
<dbReference type="InterPro" id="IPR011989">
    <property type="entry name" value="ARM-like"/>
</dbReference>
<keyword evidence="7" id="KW-1133">Transmembrane helix</keyword>
<evidence type="ECO:0000256" key="2">
    <source>
        <dbReference type="ARBA" id="ARBA00022618"/>
    </source>
</evidence>
<comment type="similarity">
    <text evidence="1">Belongs to the APC1 family.</text>
</comment>
<feature type="domain" description="Anaphase-promoting complex subunit 1 N-terminal" evidence="8">
    <location>
        <begin position="210"/>
        <end position="661"/>
    </location>
</feature>
<feature type="domain" description="Anaphase-promoting complex subunit 1 beta-sandwich" evidence="9">
    <location>
        <begin position="1610"/>
        <end position="1689"/>
    </location>
</feature>
<dbReference type="GO" id="GO:0060090">
    <property type="term" value="F:molecular adaptor activity"/>
    <property type="evidence" value="ECO:0007669"/>
    <property type="project" value="TreeGrafter"/>
</dbReference>
<dbReference type="Pfam" id="PF21282">
    <property type="entry name" value="APC1_3rd"/>
    <property type="match status" value="1"/>
</dbReference>
<protein>
    <submittedName>
        <fullName evidence="10">Anaphase-promoting complex subunit 1</fullName>
    </submittedName>
</protein>
<dbReference type="Pfam" id="PF12859">
    <property type="entry name" value="ANAPC1"/>
    <property type="match status" value="2"/>
</dbReference>
<dbReference type="InterPro" id="IPR024990">
    <property type="entry name" value="Apc1"/>
</dbReference>
<dbReference type="GO" id="GO:0007091">
    <property type="term" value="P:metaphase/anaphase transition of mitotic cell cycle"/>
    <property type="evidence" value="ECO:0007669"/>
    <property type="project" value="TreeGrafter"/>
</dbReference>
<evidence type="ECO:0000256" key="5">
    <source>
        <dbReference type="ARBA" id="ARBA00023306"/>
    </source>
</evidence>
<evidence type="ECO:0000313" key="11">
    <source>
        <dbReference type="Proteomes" id="UP000614610"/>
    </source>
</evidence>
<reference evidence="10" key="1">
    <citation type="submission" date="2019-06" db="EMBL/GenBank/DDBJ databases">
        <authorList>
            <person name="Palmer J.M."/>
        </authorList>
    </citation>
    <scope>NUCLEOTIDE SEQUENCE</scope>
    <source>
        <strain evidence="10">TWF679</strain>
    </source>
</reference>
<sequence length="1815" mass="202180">MAQITTLGEHKPSALPYCFAEKLLSDPPPPNSYQWTLSPHVPDEELLVVKDTVIWSQGGVIQRVYRYRAEKQNVQQALFAWFFDDENVVADKKDGKRRKKANQDSDLARKKTTWNSKSRTYATQLGSFPKMKRKQKDVAFMDIDEEENPEDEDSVFEESGNRALIVLLKNEAFIYFLTGTSYVVHLPCDVQYALAAPNGVMLQGKYSLPDVPRLFILKDPLSDLGMVLDQEGGSAMDPGEEILFMERIQQKGASMHSKAAAEVIVAVTRNIHRGHITIWQAKYIPQGQLGAAGKRTPSLGGTLSRRRSSFGAGTGAATPAVPNPSMISPEQSLRLDFDKEKTSNRRVSSLVARADLGGSVDRVSFSDMAKAGSSSFRDGPPIDALLDELNSNINLETLGQTEVNSLRNEILFTKIETIPYSLGPDSLPLAKLPRIFTVLAPRMSTASENEGQRAILVIVNNFESRILQVILQLPAPLPAYASRKRSLRKVTLIDVLQKSGKDAVQILDNNITKLLVLKEDGQIEIGAPWCPPLNLPIPPTLARSNMHTPGQMRKQKRDFARSLSLPLNRITGLTYPEAHGRVSLIDEKSIIHRLSIQICPRDEFVKQALETARYVLPAQRGGEAISVAWMEIMRTKSSVKNFAFAEPGSTLEEWKGFVMTIMLLGVSTLPQVVRKPRRRTGLARISSASSATWEDMLTDDYDIGPQADFLRSTAWEWVAEIEEQKVEGARSSLGSSGLGLSSKQKKNNYLIDCMTAAREFLTTKEGKGIEKELFTKSNEAEVRRTSFAMLIVGLHILREEWKLDLSMEPAVRKMGALLVQMCTWMGWFGWVSGYMADDIEMESWEFDNSRFPEVAVNEPHFKQPSIYDWLVECFQDQSRAVQIPFMTLHDIVVPKNNELLNTSNHCAHITPKTRLMTELYSQVRISGRNFENTVAQMIKLGITWGFLEKLPEGVAIPFIEAIARVQESPPTSWGEFALELISRKDLKLVLSGKGKNQATRWTNAPLHEGLRDAHTICSTTLEPESLGAFDGSAEMDRTNITKLIWPDDRRWNEAVKLLQSSRPCAVKFIPDQNMTEQEQIERQQSLAQFTAMRTLAVPSGRGLLYYSARIPLLTEKFPTPGFNLTSIMKPGGFTVSAEKVNYTEEKVCWAFFHAGVAAGLSISKEAHDIDTSWIVFNKPSELSNRHAGFLLALGLNGHLKSIAKWDAFNYLTPKHTMTCIGLLLGLAASYLGTMDNMITKLLSVHVVRLLPHGSADLNLSPLTQTAGIMGVGLLYYNTQHRRMSEMLLSEIEEVENLDPSAPPDNLRDEGYRLAAGFALGFINLGKGHDLKSLQDLNIVTRLLGIAVGSKNIEMIHSLDKSTASATIALALIYMKTNDEALAKKIDVPETTALMDYVRPDIFLLRTLAKHLIMWDSIEPSLEWISNNFPGCLKAHCKLDSIKHLDSSHLPLFNIVGGLCFAIGLKYAGTMNEKARDTLLYYLDQFTRLCLLSAVNYDQKLSRATARNCQAVIALSAATIMAGSGDIPVLRRLRRMHGKIDGDMPFGSHLATHIAIGVLFLAGGTFTFGTSNLAIGSLLLAFYPLYPNSILDNRSHLQAFRHFWVLAAEPRCLVPREVETNRPISIPVEVTMKDGTVMKHNAPCILPDLDNVAAVKTGKPGWWPAVLDFDHNPEHLLAFQKTQTIYVQPRPPQFAVNSIYRATFTALEEEYQSTSLIGFEWVLGLDPLISLDQPEKAWLLPNDVASPVNANMRDTTVDSRLLMERTSLTGVNADRLRNVKLLFAFVDWLGGDGLVCMIPQVGVCNVQERLNIQPNL</sequence>
<feature type="region of interest" description="Disordered" evidence="6">
    <location>
        <begin position="290"/>
        <end position="328"/>
    </location>
</feature>
<dbReference type="GO" id="GO:0051301">
    <property type="term" value="P:cell division"/>
    <property type="evidence" value="ECO:0007669"/>
    <property type="project" value="UniProtKB-KW"/>
</dbReference>
<keyword evidence="3" id="KW-0677">Repeat</keyword>
<feature type="compositionally biased region" description="Low complexity" evidence="6">
    <location>
        <begin position="309"/>
        <end position="318"/>
    </location>
</feature>
<dbReference type="Gene3D" id="1.25.10.10">
    <property type="entry name" value="Leucine-rich Repeat Variant"/>
    <property type="match status" value="2"/>
</dbReference>
<evidence type="ECO:0000259" key="9">
    <source>
        <dbReference type="Pfam" id="PF21282"/>
    </source>
</evidence>
<evidence type="ECO:0000313" key="10">
    <source>
        <dbReference type="EMBL" id="KAF3201778.1"/>
    </source>
</evidence>
<keyword evidence="2" id="KW-0132">Cell division</keyword>
<proteinExistence type="inferred from homology"/>
<name>A0A8H8UYL0_ORBOL</name>
<keyword evidence="5" id="KW-0131">Cell cycle</keyword>
<dbReference type="GO" id="GO:0031145">
    <property type="term" value="P:anaphase-promoting complex-dependent catabolic process"/>
    <property type="evidence" value="ECO:0007669"/>
    <property type="project" value="TreeGrafter"/>
</dbReference>
<keyword evidence="7" id="KW-0812">Transmembrane</keyword>
<feature type="domain" description="Anaphase-promoting complex subunit 1 N-terminal" evidence="8">
    <location>
        <begin position="30"/>
        <end position="207"/>
    </location>
</feature>
<evidence type="ECO:0000256" key="4">
    <source>
        <dbReference type="ARBA" id="ARBA00022776"/>
    </source>
</evidence>
<dbReference type="InterPro" id="IPR049255">
    <property type="entry name" value="Apc1_N"/>
</dbReference>
<keyword evidence="7" id="KW-0472">Membrane</keyword>
<organism evidence="10 11">
    <name type="scientific">Orbilia oligospora</name>
    <name type="common">Nematode-trapping fungus</name>
    <name type="synonym">Arthrobotrys oligospora</name>
    <dbReference type="NCBI Taxonomy" id="2813651"/>
    <lineage>
        <taxon>Eukaryota</taxon>
        <taxon>Fungi</taxon>
        <taxon>Dikarya</taxon>
        <taxon>Ascomycota</taxon>
        <taxon>Pezizomycotina</taxon>
        <taxon>Orbiliomycetes</taxon>
        <taxon>Orbiliales</taxon>
        <taxon>Orbiliaceae</taxon>
        <taxon>Orbilia</taxon>
    </lineage>
</organism>
<evidence type="ECO:0000256" key="6">
    <source>
        <dbReference type="SAM" id="MobiDB-lite"/>
    </source>
</evidence>
<dbReference type="Proteomes" id="UP000614610">
    <property type="component" value="Unassembled WGS sequence"/>
</dbReference>
<dbReference type="OrthoDB" id="26401at2759"/>
<feature type="transmembrane region" description="Helical" evidence="7">
    <location>
        <begin position="1510"/>
        <end position="1529"/>
    </location>
</feature>
<feature type="region of interest" description="Disordered" evidence="6">
    <location>
        <begin position="94"/>
        <end position="113"/>
    </location>
</feature>
<dbReference type="PANTHER" id="PTHR12827">
    <property type="entry name" value="MEIOTIC CHECKPOINT REGULATOR TSG24 FAMILY MEMBER"/>
    <property type="match status" value="1"/>
</dbReference>